<feature type="compositionally biased region" description="Gly residues" evidence="3">
    <location>
        <begin position="351"/>
        <end position="361"/>
    </location>
</feature>
<feature type="region of interest" description="Disordered" evidence="3">
    <location>
        <begin position="346"/>
        <end position="398"/>
    </location>
</feature>
<evidence type="ECO:0000256" key="2">
    <source>
        <dbReference type="ARBA" id="ARBA00022737"/>
    </source>
</evidence>
<evidence type="ECO:0000313" key="4">
    <source>
        <dbReference type="EMBL" id="CAA7398565.1"/>
    </source>
</evidence>
<keyword evidence="2" id="KW-0677">Repeat</keyword>
<dbReference type="AlphaFoldDB" id="A0A7I8KNN1"/>
<dbReference type="Gene3D" id="2.120.10.80">
    <property type="entry name" value="Kelch-type beta propeller"/>
    <property type="match status" value="2"/>
</dbReference>
<dbReference type="InterPro" id="IPR006652">
    <property type="entry name" value="Kelch_1"/>
</dbReference>
<proteinExistence type="predicted"/>
<sequence>MIKKRAMWLYPRAAGFNPSERWGHSACCSDGVLYVFGGCCGGTHFGDVVALDLKRMEWSAVATSGERPGARDSHSAAVVGERMVVFGGTNGARKVNDLHVLDLRTMEWSRPSCRGAAPPPRESHTATAVGEGKLVVFGGSGEGEGNYLNDVHVLDVERMEWTSPEVRGELPVARDSHAAFAVGRRFFVYGGDCGDRYHGEVDVLDLDSFTWSRLAVHGASPGVRAGHAVVNIGSKVYIIGGVGDKRYYGDVWVLDVAAPSWTQLHVRGRRPQGRFSHAAALAGDDIAIYGGCGEDERPLNELVILQLGVAVDHRNGRCNVSLCKGLSSHWNQERRRFLRGAAELPELSLSSGGGGGGGGGEPRAEQEEHSLSLSQHSSPSRSDQEQTNAAHNPAAPPGDLSTVAAALCQHRAAFEFQRPAYRCHNCESPPNLERLPPFAIHGMAARPAPPLLVSRKPPPLHEIQMGAEVYGTVDGAFDSGFLMTASVNGQIFRGVLFAPQAAARFQNQPMAALAAPPETSRRAAQPVKTCPPRASGDMPGLVLTLGGSVGGS</sequence>
<dbReference type="Proteomes" id="UP000663760">
    <property type="component" value="Chromosome 6"/>
</dbReference>
<dbReference type="SMART" id="SM00612">
    <property type="entry name" value="Kelch"/>
    <property type="match status" value="4"/>
</dbReference>
<dbReference type="PANTHER" id="PTHR46093:SF9">
    <property type="entry name" value="DCD DOMAIN-CONTAINING PROTEIN"/>
    <property type="match status" value="1"/>
</dbReference>
<organism evidence="4 5">
    <name type="scientific">Spirodela intermedia</name>
    <name type="common">Intermediate duckweed</name>
    <dbReference type="NCBI Taxonomy" id="51605"/>
    <lineage>
        <taxon>Eukaryota</taxon>
        <taxon>Viridiplantae</taxon>
        <taxon>Streptophyta</taxon>
        <taxon>Embryophyta</taxon>
        <taxon>Tracheophyta</taxon>
        <taxon>Spermatophyta</taxon>
        <taxon>Magnoliopsida</taxon>
        <taxon>Liliopsida</taxon>
        <taxon>Araceae</taxon>
        <taxon>Lemnoideae</taxon>
        <taxon>Spirodela</taxon>
    </lineage>
</organism>
<feature type="compositionally biased region" description="Low complexity" evidence="3">
    <location>
        <begin position="371"/>
        <end position="381"/>
    </location>
</feature>
<name>A0A7I8KNN1_SPIIN</name>
<dbReference type="InterPro" id="IPR015915">
    <property type="entry name" value="Kelch-typ_b-propeller"/>
</dbReference>
<dbReference type="SUPFAM" id="SSF117281">
    <property type="entry name" value="Kelch motif"/>
    <property type="match status" value="1"/>
</dbReference>
<accession>A0A7I8KNN1</accession>
<keyword evidence="5" id="KW-1185">Reference proteome</keyword>
<dbReference type="OrthoDB" id="10251809at2759"/>
<keyword evidence="1" id="KW-0880">Kelch repeat</keyword>
<feature type="region of interest" description="Disordered" evidence="3">
    <location>
        <begin position="515"/>
        <end position="552"/>
    </location>
</feature>
<evidence type="ECO:0000313" key="5">
    <source>
        <dbReference type="Proteomes" id="UP000663760"/>
    </source>
</evidence>
<protein>
    <submittedName>
        <fullName evidence="4">Uncharacterized protein</fullName>
    </submittedName>
</protein>
<dbReference type="Pfam" id="PF24681">
    <property type="entry name" value="Kelch_KLHDC2_KLHL20_DRC7"/>
    <property type="match status" value="1"/>
</dbReference>
<gene>
    <name evidence="4" type="ORF">SI8410_06009230</name>
</gene>
<reference evidence="4" key="1">
    <citation type="submission" date="2020-02" db="EMBL/GenBank/DDBJ databases">
        <authorList>
            <person name="Scholz U."/>
            <person name="Mascher M."/>
            <person name="Fiebig A."/>
        </authorList>
    </citation>
    <scope>NUCLEOTIDE SEQUENCE</scope>
</reference>
<dbReference type="PANTHER" id="PTHR46093">
    <property type="entry name" value="ACYL-COA-BINDING DOMAIN-CONTAINING PROTEIN 5"/>
    <property type="match status" value="1"/>
</dbReference>
<evidence type="ECO:0000256" key="3">
    <source>
        <dbReference type="SAM" id="MobiDB-lite"/>
    </source>
</evidence>
<dbReference type="EMBL" id="LR746269">
    <property type="protein sequence ID" value="CAA7398565.1"/>
    <property type="molecule type" value="Genomic_DNA"/>
</dbReference>
<evidence type="ECO:0000256" key="1">
    <source>
        <dbReference type="ARBA" id="ARBA00022441"/>
    </source>
</evidence>
<dbReference type="Pfam" id="PF01344">
    <property type="entry name" value="Kelch_1"/>
    <property type="match status" value="1"/>
</dbReference>